<sequence length="247" mass="27228">MLGLAMVATVTLSGCKKNEPIEKEKDFQTFAGKPNSSANAPSWEAYAKSEIFPYGDGTQWKTAIPWDGQTIYMSNVQLRNGYASGYAVAVITGTPELPTGEVGNLVAGDNPGDGPSRIFGYTRRSCNPPTIYKTTSTWTNYNMIGKDNAGDTFTAYGSQFQQTNEWNIAIDNPDGFDIAERFFDNIHKVKITRVLFYGLGNCQTNPKLVTFKLAALKDSQGVIHFYIAHPNYQESRITSIPLPIDPI</sequence>
<organism evidence="1 2">
    <name type="scientific">Pedobacter chinensis</name>
    <dbReference type="NCBI Taxonomy" id="2282421"/>
    <lineage>
        <taxon>Bacteria</taxon>
        <taxon>Pseudomonadati</taxon>
        <taxon>Bacteroidota</taxon>
        <taxon>Sphingobacteriia</taxon>
        <taxon>Sphingobacteriales</taxon>
        <taxon>Sphingobacteriaceae</taxon>
        <taxon>Pedobacter</taxon>
    </lineage>
</organism>
<dbReference type="AlphaFoldDB" id="A0A369PY98"/>
<name>A0A369PY98_9SPHI</name>
<protein>
    <submittedName>
        <fullName evidence="1">Uncharacterized protein</fullName>
    </submittedName>
</protein>
<comment type="caution">
    <text evidence="1">The sequence shown here is derived from an EMBL/GenBank/DDBJ whole genome shotgun (WGS) entry which is preliminary data.</text>
</comment>
<proteinExistence type="predicted"/>
<reference evidence="1 2" key="1">
    <citation type="submission" date="2018-07" db="EMBL/GenBank/DDBJ databases">
        <title>Pedobacter sp. nov., isolated from soil.</title>
        <authorList>
            <person name="Zhou L.Y."/>
            <person name="Du Z.J."/>
        </authorList>
    </citation>
    <scope>NUCLEOTIDE SEQUENCE [LARGE SCALE GENOMIC DNA]</scope>
    <source>
        <strain evidence="1 2">JDX94</strain>
    </source>
</reference>
<dbReference type="Proteomes" id="UP000253961">
    <property type="component" value="Unassembled WGS sequence"/>
</dbReference>
<evidence type="ECO:0000313" key="1">
    <source>
        <dbReference type="EMBL" id="RDC57464.1"/>
    </source>
</evidence>
<evidence type="ECO:0000313" key="2">
    <source>
        <dbReference type="Proteomes" id="UP000253961"/>
    </source>
</evidence>
<dbReference type="EMBL" id="QPKV01000003">
    <property type="protein sequence ID" value="RDC57464.1"/>
    <property type="molecule type" value="Genomic_DNA"/>
</dbReference>
<accession>A0A369PY98</accession>
<keyword evidence="2" id="KW-1185">Reference proteome</keyword>
<gene>
    <name evidence="1" type="ORF">DU508_09960</name>
</gene>